<accession>A0A841CAX7</accession>
<proteinExistence type="predicted"/>
<evidence type="ECO:0000313" key="2">
    <source>
        <dbReference type="EMBL" id="MBB5888711.1"/>
    </source>
</evidence>
<dbReference type="GO" id="GO:0004622">
    <property type="term" value="F:phosphatidylcholine lysophospholipase activity"/>
    <property type="evidence" value="ECO:0007669"/>
    <property type="project" value="UniProtKB-EC"/>
</dbReference>
<comment type="caution">
    <text evidence="2">The sequence shown here is derived from an EMBL/GenBank/DDBJ whole genome shotgun (WGS) entry which is preliminary data.</text>
</comment>
<dbReference type="InterPro" id="IPR051044">
    <property type="entry name" value="MAG_DAG_Lipase"/>
</dbReference>
<dbReference type="AlphaFoldDB" id="A0A841CAX7"/>
<dbReference type="Pfam" id="PF12146">
    <property type="entry name" value="Hydrolase_4"/>
    <property type="match status" value="1"/>
</dbReference>
<evidence type="ECO:0000313" key="3">
    <source>
        <dbReference type="Proteomes" id="UP000562464"/>
    </source>
</evidence>
<dbReference type="PANTHER" id="PTHR11614">
    <property type="entry name" value="PHOSPHOLIPASE-RELATED"/>
    <property type="match status" value="1"/>
</dbReference>
<gene>
    <name evidence="2" type="ORF">HNQ37_001624</name>
</gene>
<dbReference type="SUPFAM" id="SSF53474">
    <property type="entry name" value="alpha/beta-Hydrolases"/>
    <property type="match status" value="1"/>
</dbReference>
<keyword evidence="2" id="KW-0378">Hydrolase</keyword>
<dbReference type="RefSeq" id="WP_183541051.1">
    <property type="nucleotide sequence ID" value="NZ_JACHHV010000042.1"/>
</dbReference>
<protein>
    <submittedName>
        <fullName evidence="2">Lysophospholipase</fullName>
        <ecNumber evidence="2">3.1.1.5</ecNumber>
    </submittedName>
</protein>
<feature type="domain" description="Serine aminopeptidase S33" evidence="1">
    <location>
        <begin position="18"/>
        <end position="256"/>
    </location>
</feature>
<dbReference type="EMBL" id="JACHHV010000042">
    <property type="protein sequence ID" value="MBB5888711.1"/>
    <property type="molecule type" value="Genomic_DNA"/>
</dbReference>
<organism evidence="2 3">
    <name type="scientific">Lactovum miscens</name>
    <dbReference type="NCBI Taxonomy" id="190387"/>
    <lineage>
        <taxon>Bacteria</taxon>
        <taxon>Bacillati</taxon>
        <taxon>Bacillota</taxon>
        <taxon>Bacilli</taxon>
        <taxon>Lactobacillales</taxon>
        <taxon>Streptococcaceae</taxon>
        <taxon>Lactovum</taxon>
    </lineage>
</organism>
<dbReference type="EC" id="3.1.1.5" evidence="2"/>
<dbReference type="Proteomes" id="UP000562464">
    <property type="component" value="Unassembled WGS sequence"/>
</dbReference>
<reference evidence="2 3" key="1">
    <citation type="submission" date="2020-08" db="EMBL/GenBank/DDBJ databases">
        <title>Genomic Encyclopedia of Type Strains, Phase IV (KMG-IV): sequencing the most valuable type-strain genomes for metagenomic binning, comparative biology and taxonomic classification.</title>
        <authorList>
            <person name="Goeker M."/>
        </authorList>
    </citation>
    <scope>NUCLEOTIDE SEQUENCE [LARGE SCALE GENOMIC DNA]</scope>
    <source>
        <strain evidence="2 3">DSM 14925</strain>
    </source>
</reference>
<dbReference type="InterPro" id="IPR029058">
    <property type="entry name" value="AB_hydrolase_fold"/>
</dbReference>
<dbReference type="InterPro" id="IPR022742">
    <property type="entry name" value="Hydrolase_4"/>
</dbReference>
<dbReference type="Gene3D" id="3.40.50.1820">
    <property type="entry name" value="alpha/beta hydrolase"/>
    <property type="match status" value="1"/>
</dbReference>
<keyword evidence="3" id="KW-1185">Reference proteome</keyword>
<evidence type="ECO:0000259" key="1">
    <source>
        <dbReference type="Pfam" id="PF12146"/>
    </source>
</evidence>
<sequence length="272" mass="31442">MSDGEIIRLGIYRPVLPARFVVQIVHGFGEYIEQYETVVAHFSKLGGICLVHDQRGFGKLVKNIRSKQGVLQSYELWLSDILEIRQKFDYDFRNLPWVIFGHSLGGNVVLNVLLKVPDILKFYDKAIIESPWLGLNNEPPRFVKVLAKYLGRFSEKLSIQAPLKMSFVIHDQDKIKAIVNDGIFHTRLSFRIYSQITEAATYALSHANKLPIETLLLGAEEEKIVSRLAIHRFAETSNYHLHFFEVPLAFHMIHMDNCMQDFYAKVDKFLKF</sequence>
<name>A0A841CAX7_9LACT</name>